<dbReference type="AlphaFoldDB" id="A0AA96V8S8"/>
<dbReference type="Proteomes" id="UP001302978">
    <property type="component" value="Chromosome"/>
</dbReference>
<protein>
    <submittedName>
        <fullName evidence="1">Uncharacterized protein</fullName>
    </submittedName>
</protein>
<proteinExistence type="predicted"/>
<evidence type="ECO:0000313" key="2">
    <source>
        <dbReference type="Proteomes" id="UP001302978"/>
    </source>
</evidence>
<gene>
    <name evidence="1" type="ORF">MmiHf6_08450</name>
</gene>
<name>A0AA96V8S8_9EURY</name>
<evidence type="ECO:0000313" key="1">
    <source>
        <dbReference type="EMBL" id="WNY23536.1"/>
    </source>
</evidence>
<accession>A0AA96V8S8</accession>
<dbReference type="EMBL" id="CP131059">
    <property type="protein sequence ID" value="WNY23536.1"/>
    <property type="molecule type" value="Genomic_DNA"/>
</dbReference>
<dbReference type="KEGG" id="mehf:MmiHf6_08450"/>
<reference evidence="1 2" key="1">
    <citation type="submission" date="2023-07" db="EMBL/GenBank/DDBJ databases">
        <title>Closed genoem sequence of Methanomicrococcus sp. Hf6.</title>
        <authorList>
            <person name="Poehlein A."/>
            <person name="Protasov E."/>
            <person name="Platt K."/>
            <person name="Reeh H."/>
            <person name="Daniel R."/>
            <person name="Brune A."/>
        </authorList>
    </citation>
    <scope>NUCLEOTIDE SEQUENCE [LARGE SCALE GENOMIC DNA]</scope>
    <source>
        <strain evidence="1 2">Hf6</strain>
    </source>
</reference>
<sequence length="153" mass="18950">MYQFFNICKIFNPIMTFCLDETRNRKRELRFNWNKTASFHFKIIFHRMSSFRQLRRDIYSLYFFICGYNNHRAFFQITGFTGAIKRRSIMQNLFNLNHPVSLPQQIRIHSRLNRRHYIRILQDFHKRKEHFQSFEVRFSILLLEFALFQNGIL</sequence>
<keyword evidence="2" id="KW-1185">Reference proteome</keyword>
<organism evidence="1 2">
    <name type="scientific">Methanimicrococcus hongohii</name>
    <dbReference type="NCBI Taxonomy" id="3028295"/>
    <lineage>
        <taxon>Archaea</taxon>
        <taxon>Methanobacteriati</taxon>
        <taxon>Methanobacteriota</taxon>
        <taxon>Stenosarchaea group</taxon>
        <taxon>Methanomicrobia</taxon>
        <taxon>Methanosarcinales</taxon>
        <taxon>Methanosarcinaceae</taxon>
        <taxon>Methanimicrococcus</taxon>
    </lineage>
</organism>